<comment type="similarity">
    <text evidence="2">In the central section; belongs to the CRISPR-associated helicase Cas3 family.</text>
</comment>
<evidence type="ECO:0000259" key="13">
    <source>
        <dbReference type="PROSITE" id="PS51643"/>
    </source>
</evidence>
<dbReference type="Pfam" id="PF00270">
    <property type="entry name" value="DEAD"/>
    <property type="match status" value="1"/>
</dbReference>
<dbReference type="InterPro" id="IPR038257">
    <property type="entry name" value="CRISPR-assoc_Cas3_HD_sf"/>
</dbReference>
<keyword evidence="8" id="KW-0067">ATP-binding</keyword>
<dbReference type="InterPro" id="IPR001650">
    <property type="entry name" value="Helicase_C-like"/>
</dbReference>
<evidence type="ECO:0000256" key="10">
    <source>
        <dbReference type="ARBA" id="ARBA00038437"/>
    </source>
</evidence>
<feature type="domain" description="Helicase C-terminal" evidence="12">
    <location>
        <begin position="217"/>
        <end position="368"/>
    </location>
</feature>
<keyword evidence="15" id="KW-1185">Reference proteome</keyword>
<comment type="similarity">
    <text evidence="10">Belongs to the DEAD box helicase family.</text>
</comment>
<gene>
    <name evidence="14" type="ORF">GCM10023187_45650</name>
</gene>
<reference evidence="15" key="1">
    <citation type="journal article" date="2019" name="Int. J. Syst. Evol. Microbiol.">
        <title>The Global Catalogue of Microorganisms (GCM) 10K type strain sequencing project: providing services to taxonomists for standard genome sequencing and annotation.</title>
        <authorList>
            <consortium name="The Broad Institute Genomics Platform"/>
            <consortium name="The Broad Institute Genome Sequencing Center for Infectious Disease"/>
            <person name="Wu L."/>
            <person name="Ma J."/>
        </authorList>
    </citation>
    <scope>NUCLEOTIDE SEQUENCE [LARGE SCALE GENOMIC DNA]</scope>
    <source>
        <strain evidence="15">JCM 17925</strain>
    </source>
</reference>
<dbReference type="InterPro" id="IPR050079">
    <property type="entry name" value="DEAD_box_RNA_helicase"/>
</dbReference>
<keyword evidence="4" id="KW-0479">Metal-binding</keyword>
<feature type="domain" description="Helicase ATP-binding" evidence="11">
    <location>
        <begin position="25"/>
        <end position="196"/>
    </location>
</feature>
<keyword evidence="6" id="KW-0378">Hydrolase</keyword>
<evidence type="ECO:0000313" key="14">
    <source>
        <dbReference type="EMBL" id="GAA4415281.1"/>
    </source>
</evidence>
<comment type="similarity">
    <text evidence="1">In the N-terminal section; belongs to the CRISPR-associated nuclease Cas3-HD family.</text>
</comment>
<dbReference type="InterPro" id="IPR054712">
    <property type="entry name" value="Cas3-like_dom"/>
</dbReference>
<dbReference type="PANTHER" id="PTHR47959">
    <property type="entry name" value="ATP-DEPENDENT RNA HELICASE RHLE-RELATED"/>
    <property type="match status" value="1"/>
</dbReference>
<evidence type="ECO:0000256" key="9">
    <source>
        <dbReference type="ARBA" id="ARBA00023118"/>
    </source>
</evidence>
<evidence type="ECO:0000256" key="7">
    <source>
        <dbReference type="ARBA" id="ARBA00022806"/>
    </source>
</evidence>
<evidence type="ECO:0000256" key="1">
    <source>
        <dbReference type="ARBA" id="ARBA00006847"/>
    </source>
</evidence>
<dbReference type="InterPro" id="IPR006474">
    <property type="entry name" value="Helicase_Cas3_CRISPR-ass_core"/>
</dbReference>
<keyword evidence="5" id="KW-0547">Nucleotide-binding</keyword>
<protein>
    <submittedName>
        <fullName evidence="14">CRISPR-associated helicase/endonuclease Cas3</fullName>
    </submittedName>
</protein>
<evidence type="ECO:0000256" key="3">
    <source>
        <dbReference type="ARBA" id="ARBA00022722"/>
    </source>
</evidence>
<evidence type="ECO:0000256" key="5">
    <source>
        <dbReference type="ARBA" id="ARBA00022741"/>
    </source>
</evidence>
<dbReference type="InterPro" id="IPR006483">
    <property type="entry name" value="CRISPR-assoc_Cas3_HD"/>
</dbReference>
<dbReference type="PROSITE" id="PS51643">
    <property type="entry name" value="HD_CAS3"/>
    <property type="match status" value="1"/>
</dbReference>
<dbReference type="InterPro" id="IPR011545">
    <property type="entry name" value="DEAD/DEAH_box_helicase_dom"/>
</dbReference>
<proteinExistence type="inferred from homology"/>
<dbReference type="InterPro" id="IPR027417">
    <property type="entry name" value="P-loop_NTPase"/>
</dbReference>
<name>A0ABP8KT92_9BACT</name>
<evidence type="ECO:0000259" key="11">
    <source>
        <dbReference type="PROSITE" id="PS51192"/>
    </source>
</evidence>
<dbReference type="SMART" id="SM00487">
    <property type="entry name" value="DEXDc"/>
    <property type="match status" value="1"/>
</dbReference>
<evidence type="ECO:0000256" key="6">
    <source>
        <dbReference type="ARBA" id="ARBA00022801"/>
    </source>
</evidence>
<sequence length="753" mass="85635">MIHNFDQALSLAGFEIEREGQRAVFNAFRAGKHVILRAPTGWGKTFAVMAALGEGHAIYSLPLRVLVDSLAHEAATWKIRHVKAHHGNRREHAFLDQGNDITNPVNCVFTTLDQSLSAYLGIPVGVSMRQGNILPGVIEASHLVFDEFHLFEAAKSWKTALHALVHSRQNGIILTATLSDAMISFLEETLYNTPHGVKVIEAKRPFVNAKKITKGDGLDSSDRITLGERTIIIRNQIEAAKTTATLLRNNPNVPGKVYLLHSELLAADRQRIEQEVRQVFGKYGKGPAVLVATQVVEAGIDITCDVLHIDLCPPSSLIQRIGRSARYEGETAQIFWHPVETTSPYTYKCAKEETDNLESYLSGITELTPESEHFITNLSSKQDLLDIEEFKKFRDNEWVYDIRIGREYTKYAEHIRDIDSVNVAIGELSEQPYHFLSLAPSKFHGNGPYANIPARFIKLDYDRKTKKQIPQEISNIRLADYILLHPENIGYDPDFGLTQTNIGGEELFLKNVAKSYEKHRYEGKAEKYREHIERLQKYRPVSHWIFKRLADRLGSLQRAIYLADFVIWAHDLGKLDIEWQAAHGVPENGIPIAHSGEEDFPRLRQPPSHAWVSAWAVADFLWYSLFKTDDGKKIARPVFWAIADHHGYRSEMARSSMQPYRLAYFDHLDGMQDMAPWTTRGWNSSILTTKVSASELEIINRQMIKEGMKSSDYLDVYYLLSYILRRSDQLATAEVSTTFSEESKNITQRDNFL</sequence>
<dbReference type="RefSeq" id="WP_345270355.1">
    <property type="nucleotide sequence ID" value="NZ_BAABHB010000012.1"/>
</dbReference>
<dbReference type="PANTHER" id="PTHR47959:SF16">
    <property type="entry name" value="CRISPR-ASSOCIATED NUCLEASE_HELICASE CAS3-RELATED"/>
    <property type="match status" value="1"/>
</dbReference>
<accession>A0ABP8KT92</accession>
<dbReference type="Pfam" id="PF22590">
    <property type="entry name" value="Cas3-like_C_2"/>
    <property type="match status" value="1"/>
</dbReference>
<feature type="domain" description="HD Cas3-type" evidence="13">
    <location>
        <begin position="542"/>
        <end position="730"/>
    </location>
</feature>
<evidence type="ECO:0000259" key="12">
    <source>
        <dbReference type="PROSITE" id="PS51194"/>
    </source>
</evidence>
<dbReference type="Pfam" id="PF18019">
    <property type="entry name" value="Cas3_HD"/>
    <property type="match status" value="1"/>
</dbReference>
<comment type="caution">
    <text evidence="14">The sequence shown here is derived from an EMBL/GenBank/DDBJ whole genome shotgun (WGS) entry which is preliminary data.</text>
</comment>
<organism evidence="14 15">
    <name type="scientific">Nibrella viscosa</name>
    <dbReference type="NCBI Taxonomy" id="1084524"/>
    <lineage>
        <taxon>Bacteria</taxon>
        <taxon>Pseudomonadati</taxon>
        <taxon>Bacteroidota</taxon>
        <taxon>Cytophagia</taxon>
        <taxon>Cytophagales</taxon>
        <taxon>Spirosomataceae</taxon>
        <taxon>Nibrella</taxon>
    </lineage>
</organism>
<keyword evidence="9" id="KW-0051">Antiviral defense</keyword>
<dbReference type="Gene3D" id="1.10.3210.30">
    <property type="match status" value="1"/>
</dbReference>
<dbReference type="EMBL" id="BAABHB010000012">
    <property type="protein sequence ID" value="GAA4415281.1"/>
    <property type="molecule type" value="Genomic_DNA"/>
</dbReference>
<dbReference type="SUPFAM" id="SSF52540">
    <property type="entry name" value="P-loop containing nucleoside triphosphate hydrolases"/>
    <property type="match status" value="1"/>
</dbReference>
<evidence type="ECO:0000256" key="8">
    <source>
        <dbReference type="ARBA" id="ARBA00022840"/>
    </source>
</evidence>
<dbReference type="PROSITE" id="PS51192">
    <property type="entry name" value="HELICASE_ATP_BIND_1"/>
    <property type="match status" value="1"/>
</dbReference>
<evidence type="ECO:0000256" key="4">
    <source>
        <dbReference type="ARBA" id="ARBA00022723"/>
    </source>
</evidence>
<dbReference type="SMART" id="SM00490">
    <property type="entry name" value="HELICc"/>
    <property type="match status" value="1"/>
</dbReference>
<dbReference type="NCBIfam" id="TIGR01587">
    <property type="entry name" value="cas3_core"/>
    <property type="match status" value="1"/>
</dbReference>
<dbReference type="InterPro" id="IPR014001">
    <property type="entry name" value="Helicase_ATP-bd"/>
</dbReference>
<keyword evidence="3" id="KW-0540">Nuclease</keyword>
<evidence type="ECO:0000313" key="15">
    <source>
        <dbReference type="Proteomes" id="UP001500936"/>
    </source>
</evidence>
<keyword evidence="7" id="KW-0347">Helicase</keyword>
<dbReference type="Gene3D" id="3.40.50.300">
    <property type="entry name" value="P-loop containing nucleotide triphosphate hydrolases"/>
    <property type="match status" value="2"/>
</dbReference>
<dbReference type="Proteomes" id="UP001500936">
    <property type="component" value="Unassembled WGS sequence"/>
</dbReference>
<evidence type="ECO:0000256" key="2">
    <source>
        <dbReference type="ARBA" id="ARBA00009046"/>
    </source>
</evidence>
<dbReference type="PROSITE" id="PS51194">
    <property type="entry name" value="HELICASE_CTER"/>
    <property type="match status" value="1"/>
</dbReference>